<dbReference type="InterPro" id="IPR027417">
    <property type="entry name" value="P-loop_NTPase"/>
</dbReference>
<protein>
    <recommendedName>
        <fullName evidence="7">OmpR/PhoB-type domain-containing protein</fullName>
    </recommendedName>
</protein>
<dbReference type="Pfam" id="PF03704">
    <property type="entry name" value="BTAD"/>
    <property type="match status" value="1"/>
</dbReference>
<accession>A0ABP5ZYD0</accession>
<dbReference type="Pfam" id="PF00486">
    <property type="entry name" value="Trans_reg_C"/>
    <property type="match status" value="1"/>
</dbReference>
<dbReference type="PROSITE" id="PS51755">
    <property type="entry name" value="OMPR_PHOB"/>
    <property type="match status" value="1"/>
</dbReference>
<evidence type="ECO:0000256" key="1">
    <source>
        <dbReference type="ARBA" id="ARBA00005820"/>
    </source>
</evidence>
<dbReference type="InterPro" id="IPR011990">
    <property type="entry name" value="TPR-like_helical_dom_sf"/>
</dbReference>
<dbReference type="SUPFAM" id="SSF46894">
    <property type="entry name" value="C-terminal effector domain of the bipartite response regulators"/>
    <property type="match status" value="1"/>
</dbReference>
<dbReference type="Proteomes" id="UP001501358">
    <property type="component" value="Unassembled WGS sequence"/>
</dbReference>
<dbReference type="PANTHER" id="PTHR35807">
    <property type="entry name" value="TRANSCRIPTIONAL REGULATOR REDD-RELATED"/>
    <property type="match status" value="1"/>
</dbReference>
<keyword evidence="9" id="KW-1185">Reference proteome</keyword>
<dbReference type="CDD" id="cd15831">
    <property type="entry name" value="BTAD"/>
    <property type="match status" value="1"/>
</dbReference>
<dbReference type="SMART" id="SM00382">
    <property type="entry name" value="AAA"/>
    <property type="match status" value="1"/>
</dbReference>
<proteinExistence type="inferred from homology"/>
<evidence type="ECO:0000313" key="9">
    <source>
        <dbReference type="Proteomes" id="UP001501358"/>
    </source>
</evidence>
<keyword evidence="4 6" id="KW-0238">DNA-binding</keyword>
<keyword evidence="3" id="KW-0805">Transcription regulation</keyword>
<dbReference type="InterPro" id="IPR041664">
    <property type="entry name" value="AAA_16"/>
</dbReference>
<dbReference type="Pfam" id="PF13191">
    <property type="entry name" value="AAA_16"/>
    <property type="match status" value="1"/>
</dbReference>
<evidence type="ECO:0000256" key="5">
    <source>
        <dbReference type="ARBA" id="ARBA00023163"/>
    </source>
</evidence>
<organism evidence="8 9">
    <name type="scientific">Streptomyces thermolineatus</name>
    <dbReference type="NCBI Taxonomy" id="44033"/>
    <lineage>
        <taxon>Bacteria</taxon>
        <taxon>Bacillati</taxon>
        <taxon>Actinomycetota</taxon>
        <taxon>Actinomycetes</taxon>
        <taxon>Kitasatosporales</taxon>
        <taxon>Streptomycetaceae</taxon>
        <taxon>Streptomyces</taxon>
    </lineage>
</organism>
<comment type="similarity">
    <text evidence="1">Belongs to the AfsR/DnrI/RedD regulatory family.</text>
</comment>
<dbReference type="InterPro" id="IPR005158">
    <property type="entry name" value="BTAD"/>
</dbReference>
<name>A0ABP5ZYD0_9ACTN</name>
<evidence type="ECO:0000256" key="3">
    <source>
        <dbReference type="ARBA" id="ARBA00023015"/>
    </source>
</evidence>
<dbReference type="Gene3D" id="3.40.50.300">
    <property type="entry name" value="P-loop containing nucleotide triphosphate hydrolases"/>
    <property type="match status" value="1"/>
</dbReference>
<dbReference type="EMBL" id="BAAATA010000033">
    <property type="protein sequence ID" value="GAA2503016.1"/>
    <property type="molecule type" value="Genomic_DNA"/>
</dbReference>
<dbReference type="PANTHER" id="PTHR35807:SF1">
    <property type="entry name" value="TRANSCRIPTIONAL REGULATOR REDD"/>
    <property type="match status" value="1"/>
</dbReference>
<dbReference type="SUPFAM" id="SSF48452">
    <property type="entry name" value="TPR-like"/>
    <property type="match status" value="1"/>
</dbReference>
<dbReference type="InterPro" id="IPR036388">
    <property type="entry name" value="WH-like_DNA-bd_sf"/>
</dbReference>
<dbReference type="InterPro" id="IPR051677">
    <property type="entry name" value="AfsR-DnrI-RedD_regulator"/>
</dbReference>
<reference evidence="9" key="1">
    <citation type="journal article" date="2019" name="Int. J. Syst. Evol. Microbiol.">
        <title>The Global Catalogue of Microorganisms (GCM) 10K type strain sequencing project: providing services to taxonomists for standard genome sequencing and annotation.</title>
        <authorList>
            <consortium name="The Broad Institute Genomics Platform"/>
            <consortium name="The Broad Institute Genome Sequencing Center for Infectious Disease"/>
            <person name="Wu L."/>
            <person name="Ma J."/>
        </authorList>
    </citation>
    <scope>NUCLEOTIDE SEQUENCE [LARGE SCALE GENOMIC DNA]</scope>
    <source>
        <strain evidence="9">JCM 6307</strain>
    </source>
</reference>
<dbReference type="Gene3D" id="1.10.10.10">
    <property type="entry name" value="Winged helix-like DNA-binding domain superfamily/Winged helix DNA-binding domain"/>
    <property type="match status" value="1"/>
</dbReference>
<keyword evidence="5" id="KW-0804">Transcription</keyword>
<dbReference type="InterPro" id="IPR001867">
    <property type="entry name" value="OmpR/PhoB-type_DNA-bd"/>
</dbReference>
<gene>
    <name evidence="8" type="ORF">GCM10010406_44460</name>
</gene>
<keyword evidence="2" id="KW-0902">Two-component regulatory system</keyword>
<dbReference type="SMART" id="SM00862">
    <property type="entry name" value="Trans_reg_C"/>
    <property type="match status" value="1"/>
</dbReference>
<dbReference type="SUPFAM" id="SSF52540">
    <property type="entry name" value="P-loop containing nucleoside triphosphate hydrolases"/>
    <property type="match status" value="1"/>
</dbReference>
<feature type="domain" description="OmpR/PhoB-type" evidence="7">
    <location>
        <begin position="1"/>
        <end position="100"/>
    </location>
</feature>
<dbReference type="PRINTS" id="PR00364">
    <property type="entry name" value="DISEASERSIST"/>
</dbReference>
<feature type="DNA-binding region" description="OmpR/PhoB-type" evidence="6">
    <location>
        <begin position="1"/>
        <end position="100"/>
    </location>
</feature>
<evidence type="ECO:0000256" key="2">
    <source>
        <dbReference type="ARBA" id="ARBA00023012"/>
    </source>
</evidence>
<dbReference type="Gene3D" id="1.25.40.10">
    <property type="entry name" value="Tetratricopeptide repeat domain"/>
    <property type="match status" value="1"/>
</dbReference>
<evidence type="ECO:0000313" key="8">
    <source>
        <dbReference type="EMBL" id="GAA2503016.1"/>
    </source>
</evidence>
<evidence type="ECO:0000256" key="4">
    <source>
        <dbReference type="ARBA" id="ARBA00023125"/>
    </source>
</evidence>
<comment type="caution">
    <text evidence="8">The sequence shown here is derived from an EMBL/GenBank/DDBJ whole genome shotgun (WGS) entry which is preliminary data.</text>
</comment>
<evidence type="ECO:0000259" key="7">
    <source>
        <dbReference type="PROSITE" id="PS51755"/>
    </source>
</evidence>
<sequence>MPGENPVLRFSVLGPLVVESGGRPRELGPLKQRLVLAVLLTRPNTPVPVEMLFEALWEGEPPRTARKNLHVYVSALRKLLGGTAGSDRILHGPGGYVLRVGAGESDALRFEELARAGREALRTGSLGQAAGLFREALDLWRGPVLADLTCSDLLRREADRWGERWLDVYEAWAETALQLGEAEAVADSVGEAVERHPLRERLRAAQIAALERCGRRTEALAAYEDLRQLLSRELGLEPSPALKAVYGELLGGGPHAAGPVGASPAGRVLLPRDLPDLTGRKEQVRELLDVLGGGEGGGDGGLVVLAGPTGAGKTALAVHVAHRLEREFPDGRVLVRMRAEDGSPRPRSSVLAELARLFGFVARLPHDPEEAGAAWRSWAAGRRVLLLLDDAPDEAAVQCLLPGAGRNSVLVTARSRLAGLEAAHRVEVPPFTVPEALELLGRIIGRRRLLSDPDAAGRVVEEAGLLPLGIRVAGTKLSMLAHLPLDEFAERLGRNDTLLDELASGGLAVRSRLAGAWRDLAGPSRSVLQALGALPAPRFTLDEAMAALGLGREDTQRALESLMESCTVSAAPDASAAHPVRFELPRVVHLFARERASEAVPGGSRGVVTVLPRAAG</sequence>
<dbReference type="InterPro" id="IPR003593">
    <property type="entry name" value="AAA+_ATPase"/>
</dbReference>
<dbReference type="SMART" id="SM01043">
    <property type="entry name" value="BTAD"/>
    <property type="match status" value="1"/>
</dbReference>
<dbReference type="InterPro" id="IPR016032">
    <property type="entry name" value="Sig_transdc_resp-reg_C-effctor"/>
</dbReference>
<evidence type="ECO:0000256" key="6">
    <source>
        <dbReference type="PROSITE-ProRule" id="PRU01091"/>
    </source>
</evidence>